<keyword evidence="5" id="KW-1185">Reference proteome</keyword>
<organism evidence="4 5">
    <name type="scientific">Stylosanthes scabra</name>
    <dbReference type="NCBI Taxonomy" id="79078"/>
    <lineage>
        <taxon>Eukaryota</taxon>
        <taxon>Viridiplantae</taxon>
        <taxon>Streptophyta</taxon>
        <taxon>Embryophyta</taxon>
        <taxon>Tracheophyta</taxon>
        <taxon>Spermatophyta</taxon>
        <taxon>Magnoliopsida</taxon>
        <taxon>eudicotyledons</taxon>
        <taxon>Gunneridae</taxon>
        <taxon>Pentapetalae</taxon>
        <taxon>rosids</taxon>
        <taxon>fabids</taxon>
        <taxon>Fabales</taxon>
        <taxon>Fabaceae</taxon>
        <taxon>Papilionoideae</taxon>
        <taxon>50 kb inversion clade</taxon>
        <taxon>dalbergioids sensu lato</taxon>
        <taxon>Dalbergieae</taxon>
        <taxon>Pterocarpus clade</taxon>
        <taxon>Stylosanthes</taxon>
    </lineage>
</organism>
<dbReference type="PROSITE" id="PS50082">
    <property type="entry name" value="WD_REPEATS_2"/>
    <property type="match status" value="1"/>
</dbReference>
<dbReference type="Proteomes" id="UP001341840">
    <property type="component" value="Unassembled WGS sequence"/>
</dbReference>
<evidence type="ECO:0000313" key="4">
    <source>
        <dbReference type="EMBL" id="MED6155422.1"/>
    </source>
</evidence>
<evidence type="ECO:0000256" key="3">
    <source>
        <dbReference type="PROSITE-ProRule" id="PRU00221"/>
    </source>
</evidence>
<dbReference type="PANTHER" id="PTHR15574:SF40">
    <property type="entry name" value="WD AND TETRATRICOPEPTIDE REPEATS PROTEIN 1"/>
    <property type="match status" value="1"/>
</dbReference>
<dbReference type="Gene3D" id="2.130.10.10">
    <property type="entry name" value="YVTN repeat-like/Quinoprotein amine dehydrogenase"/>
    <property type="match status" value="1"/>
</dbReference>
<keyword evidence="2" id="KW-0677">Repeat</keyword>
<evidence type="ECO:0000256" key="2">
    <source>
        <dbReference type="ARBA" id="ARBA00022737"/>
    </source>
</evidence>
<dbReference type="EMBL" id="JASCZI010120838">
    <property type="protein sequence ID" value="MED6155422.1"/>
    <property type="molecule type" value="Genomic_DNA"/>
</dbReference>
<name>A0ABU6U2N6_9FABA</name>
<dbReference type="PANTHER" id="PTHR15574">
    <property type="entry name" value="WD REPEAT DOMAIN-CONTAINING FAMILY"/>
    <property type="match status" value="1"/>
</dbReference>
<dbReference type="InterPro" id="IPR045151">
    <property type="entry name" value="DCAF8"/>
</dbReference>
<dbReference type="InterPro" id="IPR001680">
    <property type="entry name" value="WD40_rpt"/>
</dbReference>
<comment type="caution">
    <text evidence="4">The sequence shown here is derived from an EMBL/GenBank/DDBJ whole genome shotgun (WGS) entry which is preliminary data.</text>
</comment>
<protein>
    <submittedName>
        <fullName evidence="4">Protein ALTERED SEED GERMINATION 2</fullName>
    </submittedName>
</protein>
<dbReference type="InterPro" id="IPR015943">
    <property type="entry name" value="WD40/YVTN_repeat-like_dom_sf"/>
</dbReference>
<keyword evidence="1 3" id="KW-0853">WD repeat</keyword>
<reference evidence="4 5" key="1">
    <citation type="journal article" date="2023" name="Plants (Basel)">
        <title>Bridging the Gap: Combining Genomics and Transcriptomics Approaches to Understand Stylosanthes scabra, an Orphan Legume from the Brazilian Caatinga.</title>
        <authorList>
            <person name="Ferreira-Neto J.R.C."/>
            <person name="da Silva M.D."/>
            <person name="Binneck E."/>
            <person name="de Melo N.F."/>
            <person name="da Silva R.H."/>
            <person name="de Melo A.L.T.M."/>
            <person name="Pandolfi V."/>
            <person name="Bustamante F.O."/>
            <person name="Brasileiro-Vidal A.C."/>
            <person name="Benko-Iseppon A.M."/>
        </authorList>
    </citation>
    <scope>NUCLEOTIDE SEQUENCE [LARGE SCALE GENOMIC DNA]</scope>
    <source>
        <tissue evidence="4">Leaves</tissue>
    </source>
</reference>
<evidence type="ECO:0000256" key="1">
    <source>
        <dbReference type="ARBA" id="ARBA00022574"/>
    </source>
</evidence>
<sequence length="102" mass="11031">MLNGDESVVNCVQCHPFDFVVATSGIDSTIKLWTPNAPVPSAVAGGAAGPETADVLVAMESNQQKLSRGRDSILPFELLEPFRMHEFPEGSLRLRPFECAQS</sequence>
<dbReference type="InterPro" id="IPR036322">
    <property type="entry name" value="WD40_repeat_dom_sf"/>
</dbReference>
<dbReference type="SUPFAM" id="SSF50978">
    <property type="entry name" value="WD40 repeat-like"/>
    <property type="match status" value="1"/>
</dbReference>
<feature type="repeat" description="WD" evidence="3">
    <location>
        <begin position="2"/>
        <end position="33"/>
    </location>
</feature>
<evidence type="ECO:0000313" key="5">
    <source>
        <dbReference type="Proteomes" id="UP001341840"/>
    </source>
</evidence>
<gene>
    <name evidence="4" type="primary">ASG2_1</name>
    <name evidence="4" type="ORF">PIB30_004849</name>
</gene>
<accession>A0ABU6U2N6</accession>
<proteinExistence type="predicted"/>